<evidence type="ECO:0000256" key="2">
    <source>
        <dbReference type="ARBA" id="ARBA00006906"/>
    </source>
</evidence>
<evidence type="ECO:0000313" key="7">
    <source>
        <dbReference type="Proteomes" id="UP000321379"/>
    </source>
</evidence>
<dbReference type="InterPro" id="IPR000887">
    <property type="entry name" value="Aldlse_KDPG_KHG"/>
</dbReference>
<evidence type="ECO:0000256" key="1">
    <source>
        <dbReference type="ARBA" id="ARBA00004761"/>
    </source>
</evidence>
<evidence type="ECO:0000256" key="4">
    <source>
        <dbReference type="ARBA" id="ARBA00023239"/>
    </source>
</evidence>
<reference evidence="6 7" key="1">
    <citation type="submission" date="2019-08" db="EMBL/GenBank/DDBJ databases">
        <title>Bacterial whole genome sequence for Glaciihabitans sp. CHu50b-6-2.</title>
        <authorList>
            <person name="Jin L."/>
        </authorList>
    </citation>
    <scope>NUCLEOTIDE SEQUENCE [LARGE SCALE GENOMIC DNA]</scope>
    <source>
        <strain evidence="6 7">CHu50b-6-2</strain>
    </source>
</reference>
<organism evidence="6 7">
    <name type="scientific">Lacisediminihabitans profunda</name>
    <dbReference type="NCBI Taxonomy" id="2594790"/>
    <lineage>
        <taxon>Bacteria</taxon>
        <taxon>Bacillati</taxon>
        <taxon>Actinomycetota</taxon>
        <taxon>Actinomycetes</taxon>
        <taxon>Micrococcales</taxon>
        <taxon>Microbacteriaceae</taxon>
        <taxon>Lacisediminihabitans</taxon>
    </lineage>
</organism>
<feature type="non-terminal residue" evidence="6">
    <location>
        <position position="1"/>
    </location>
</feature>
<dbReference type="Pfam" id="PF01081">
    <property type="entry name" value="Aldolase"/>
    <property type="match status" value="1"/>
</dbReference>
<dbReference type="AlphaFoldDB" id="A0A5C8UG92"/>
<dbReference type="InterPro" id="IPR013785">
    <property type="entry name" value="Aldolase_TIM"/>
</dbReference>
<gene>
    <name evidence="6" type="ORF">FVP33_19240</name>
</gene>
<name>A0A5C8UG92_9MICO</name>
<accession>A0A5C8UG92</accession>
<sequence length="107" mass="11033">DVIELPLQTPDDIAALRVVVRAARERGKVVGAGTLVSLEHVRQAAHAGAEFTVSPGFDLEVVRASSAAGMPSLPGVATPRPVHLSLTAGPTRLQAFPPSVPGPAWTP</sequence>
<dbReference type="Gene3D" id="3.20.20.70">
    <property type="entry name" value="Aldolase class I"/>
    <property type="match status" value="1"/>
</dbReference>
<dbReference type="CDD" id="cd00452">
    <property type="entry name" value="KDPG_aldolase"/>
    <property type="match status" value="1"/>
</dbReference>
<evidence type="ECO:0000313" key="6">
    <source>
        <dbReference type="EMBL" id="TXN25979.1"/>
    </source>
</evidence>
<keyword evidence="4" id="KW-0456">Lyase</keyword>
<dbReference type="GO" id="GO:0016829">
    <property type="term" value="F:lyase activity"/>
    <property type="evidence" value="ECO:0007669"/>
    <property type="project" value="UniProtKB-KW"/>
</dbReference>
<comment type="subunit">
    <text evidence="3">Homotrimer.</text>
</comment>
<keyword evidence="5" id="KW-0119">Carbohydrate metabolism</keyword>
<evidence type="ECO:0000256" key="5">
    <source>
        <dbReference type="ARBA" id="ARBA00023277"/>
    </source>
</evidence>
<keyword evidence="7" id="KW-1185">Reference proteome</keyword>
<dbReference type="SUPFAM" id="SSF51569">
    <property type="entry name" value="Aldolase"/>
    <property type="match status" value="1"/>
</dbReference>
<comment type="similarity">
    <text evidence="2">Belongs to the KHG/KDPG aldolase family.</text>
</comment>
<dbReference type="EMBL" id="VRMG01000115">
    <property type="protein sequence ID" value="TXN25979.1"/>
    <property type="molecule type" value="Genomic_DNA"/>
</dbReference>
<comment type="caution">
    <text evidence="6">The sequence shown here is derived from an EMBL/GenBank/DDBJ whole genome shotgun (WGS) entry which is preliminary data.</text>
</comment>
<dbReference type="PANTHER" id="PTHR30246:SF1">
    <property type="entry name" value="2-DEHYDRO-3-DEOXY-6-PHOSPHOGALACTONATE ALDOLASE-RELATED"/>
    <property type="match status" value="1"/>
</dbReference>
<dbReference type="Proteomes" id="UP000321379">
    <property type="component" value="Unassembled WGS sequence"/>
</dbReference>
<comment type="pathway">
    <text evidence="1">Carbohydrate acid metabolism.</text>
</comment>
<feature type="non-terminal residue" evidence="6">
    <location>
        <position position="107"/>
    </location>
</feature>
<proteinExistence type="inferred from homology"/>
<protein>
    <submittedName>
        <fullName evidence="6">Bifunctional 4-hydroxy-2-oxoglutarate aldolase/2-dehydro-3-deoxy-phosphogluconate aldolase</fullName>
    </submittedName>
</protein>
<evidence type="ECO:0000256" key="3">
    <source>
        <dbReference type="ARBA" id="ARBA00011233"/>
    </source>
</evidence>
<dbReference type="PANTHER" id="PTHR30246">
    <property type="entry name" value="2-KETO-3-DEOXY-6-PHOSPHOGLUCONATE ALDOLASE"/>
    <property type="match status" value="1"/>
</dbReference>